<comment type="caution">
    <text evidence="1">The sequence shown here is derived from an EMBL/GenBank/DDBJ whole genome shotgun (WGS) entry which is preliminary data.</text>
</comment>
<sequence>MSRFTSHFKNRVRALNSWMDVCPIYLSLSHSIPEKMEWLIPSPSPLKRNQGSCSILPPACDIPTLPQQRPTSTKGNTNMGVNYSRPTSPDV</sequence>
<evidence type="ECO:0000313" key="2">
    <source>
        <dbReference type="Proteomes" id="UP001165960"/>
    </source>
</evidence>
<dbReference type="Proteomes" id="UP001165960">
    <property type="component" value="Unassembled WGS sequence"/>
</dbReference>
<dbReference type="EMBL" id="QTSX02002179">
    <property type="protein sequence ID" value="KAJ9077769.1"/>
    <property type="molecule type" value="Genomic_DNA"/>
</dbReference>
<name>A0ACC2TSN1_9FUNG</name>
<keyword evidence="2" id="KW-1185">Reference proteome</keyword>
<proteinExistence type="predicted"/>
<reference evidence="1" key="1">
    <citation type="submission" date="2022-04" db="EMBL/GenBank/DDBJ databases">
        <title>Genome of the entomopathogenic fungus Entomophthora muscae.</title>
        <authorList>
            <person name="Elya C."/>
            <person name="Lovett B.R."/>
            <person name="Lee E."/>
            <person name="Macias A.M."/>
            <person name="Hajek A.E."/>
            <person name="De Bivort B.L."/>
            <person name="Kasson M.T."/>
            <person name="De Fine Licht H.H."/>
            <person name="Stajich J.E."/>
        </authorList>
    </citation>
    <scope>NUCLEOTIDE SEQUENCE</scope>
    <source>
        <strain evidence="1">Berkeley</strain>
    </source>
</reference>
<protein>
    <submittedName>
        <fullName evidence="1">Uncharacterized protein</fullName>
    </submittedName>
</protein>
<evidence type="ECO:0000313" key="1">
    <source>
        <dbReference type="EMBL" id="KAJ9077769.1"/>
    </source>
</evidence>
<organism evidence="1 2">
    <name type="scientific">Entomophthora muscae</name>
    <dbReference type="NCBI Taxonomy" id="34485"/>
    <lineage>
        <taxon>Eukaryota</taxon>
        <taxon>Fungi</taxon>
        <taxon>Fungi incertae sedis</taxon>
        <taxon>Zoopagomycota</taxon>
        <taxon>Entomophthoromycotina</taxon>
        <taxon>Entomophthoromycetes</taxon>
        <taxon>Entomophthorales</taxon>
        <taxon>Entomophthoraceae</taxon>
        <taxon>Entomophthora</taxon>
    </lineage>
</organism>
<gene>
    <name evidence="1" type="ORF">DSO57_1013417</name>
</gene>
<accession>A0ACC2TSN1</accession>